<sequence>MNTNVQASTGAQSELLSSGDSSVLEPLLVDWDGSDDQENPRNWTSPRKWLASIIIASLTFISPLTSSIVSPASDLIAAEFGLTNSVAIALFTSIFLLAYAFGPLVIGPLSELYGRRVIVQTAGTWYIAWNLGCSFAQNTPQLLVFRFLAGLGGSAMPAIGGATVGDIWAPSERGRPMAIYSLTVLLGPALGPTCGAWIAEKSTWRWVFWGTTMAAATLQVLALLFLPESYAPFLLESKAAKIRQSLSSDHEKGNGKVREVLSKYPNENRTLTGVLRVALVRPFNLLFAESIVQLLGLLYGIRVWYFVPIPHIHAQNVSSNLQ</sequence>
<feature type="transmembrane region" description="Helical" evidence="5">
    <location>
        <begin position="49"/>
        <end position="69"/>
    </location>
</feature>
<evidence type="ECO:0000256" key="4">
    <source>
        <dbReference type="ARBA" id="ARBA00023136"/>
    </source>
</evidence>
<evidence type="ECO:0000259" key="6">
    <source>
        <dbReference type="PROSITE" id="PS50850"/>
    </source>
</evidence>
<feature type="transmembrane region" description="Helical" evidence="5">
    <location>
        <begin position="177"/>
        <end position="199"/>
    </location>
</feature>
<dbReference type="PANTHER" id="PTHR23502:SF60">
    <property type="entry name" value="MAJOR FACILITATOR SUPERFAMILY (MFS) PROFILE DOMAIN-CONTAINING PROTEIN-RELATED"/>
    <property type="match status" value="1"/>
</dbReference>
<keyword evidence="3 5" id="KW-1133">Transmembrane helix</keyword>
<feature type="transmembrane region" description="Helical" evidence="5">
    <location>
        <begin position="81"/>
        <end position="101"/>
    </location>
</feature>
<dbReference type="Pfam" id="PF07690">
    <property type="entry name" value="MFS_1"/>
    <property type="match status" value="1"/>
</dbReference>
<comment type="caution">
    <text evidence="7">The sequence shown here is derived from an EMBL/GenBank/DDBJ whole genome shotgun (WGS) entry which is preliminary data.</text>
</comment>
<dbReference type="Gene3D" id="1.20.1720.10">
    <property type="entry name" value="Multidrug resistance protein D"/>
    <property type="match status" value="1"/>
</dbReference>
<dbReference type="SUPFAM" id="SSF103473">
    <property type="entry name" value="MFS general substrate transporter"/>
    <property type="match status" value="1"/>
</dbReference>
<evidence type="ECO:0000256" key="1">
    <source>
        <dbReference type="ARBA" id="ARBA00004141"/>
    </source>
</evidence>
<protein>
    <submittedName>
        <fullName evidence="7">MFS polyamine transporter</fullName>
    </submittedName>
</protein>
<feature type="transmembrane region" description="Helical" evidence="5">
    <location>
        <begin position="143"/>
        <end position="165"/>
    </location>
</feature>
<dbReference type="OrthoDB" id="6770063at2759"/>
<name>A0A8H7CME5_9AGAR</name>
<keyword evidence="4 5" id="KW-0472">Membrane</keyword>
<proteinExistence type="predicted"/>
<dbReference type="InterPro" id="IPR005829">
    <property type="entry name" value="Sugar_transporter_CS"/>
</dbReference>
<dbReference type="GO" id="GO:0140115">
    <property type="term" value="P:export across plasma membrane"/>
    <property type="evidence" value="ECO:0007669"/>
    <property type="project" value="UniProtKB-ARBA"/>
</dbReference>
<evidence type="ECO:0000313" key="7">
    <source>
        <dbReference type="EMBL" id="KAF7343090.1"/>
    </source>
</evidence>
<keyword evidence="8" id="KW-1185">Reference proteome</keyword>
<feature type="domain" description="Major facilitator superfamily (MFS) profile" evidence="6">
    <location>
        <begin position="51"/>
        <end position="322"/>
    </location>
</feature>
<feature type="transmembrane region" description="Helical" evidence="5">
    <location>
        <begin position="206"/>
        <end position="226"/>
    </location>
</feature>
<keyword evidence="2 5" id="KW-0812">Transmembrane</keyword>
<dbReference type="InterPro" id="IPR011701">
    <property type="entry name" value="MFS"/>
</dbReference>
<dbReference type="PANTHER" id="PTHR23502">
    <property type="entry name" value="MAJOR FACILITATOR SUPERFAMILY"/>
    <property type="match status" value="1"/>
</dbReference>
<gene>
    <name evidence="7" type="ORF">MVEN_01739400</name>
</gene>
<dbReference type="InterPro" id="IPR036259">
    <property type="entry name" value="MFS_trans_sf"/>
</dbReference>
<organism evidence="7 8">
    <name type="scientific">Mycena venus</name>
    <dbReference type="NCBI Taxonomy" id="2733690"/>
    <lineage>
        <taxon>Eukaryota</taxon>
        <taxon>Fungi</taxon>
        <taxon>Dikarya</taxon>
        <taxon>Basidiomycota</taxon>
        <taxon>Agaricomycotina</taxon>
        <taxon>Agaricomycetes</taxon>
        <taxon>Agaricomycetidae</taxon>
        <taxon>Agaricales</taxon>
        <taxon>Marasmiineae</taxon>
        <taxon>Mycenaceae</taxon>
        <taxon>Mycena</taxon>
    </lineage>
</organism>
<dbReference type="EMBL" id="JACAZI010000016">
    <property type="protein sequence ID" value="KAF7343090.1"/>
    <property type="molecule type" value="Genomic_DNA"/>
</dbReference>
<comment type="subcellular location">
    <subcellularLocation>
        <location evidence="1">Membrane</location>
        <topology evidence="1">Multi-pass membrane protein</topology>
    </subcellularLocation>
</comment>
<accession>A0A8H7CME5</accession>
<dbReference type="Proteomes" id="UP000620124">
    <property type="component" value="Unassembled WGS sequence"/>
</dbReference>
<evidence type="ECO:0000256" key="2">
    <source>
        <dbReference type="ARBA" id="ARBA00022692"/>
    </source>
</evidence>
<dbReference type="AlphaFoldDB" id="A0A8H7CME5"/>
<reference evidence="7" key="1">
    <citation type="submission" date="2020-05" db="EMBL/GenBank/DDBJ databases">
        <title>Mycena genomes resolve the evolution of fungal bioluminescence.</title>
        <authorList>
            <person name="Tsai I.J."/>
        </authorList>
    </citation>
    <scope>NUCLEOTIDE SEQUENCE</scope>
    <source>
        <strain evidence="7">CCC161011</strain>
    </source>
</reference>
<dbReference type="GO" id="GO:0042908">
    <property type="term" value="P:xenobiotic transport"/>
    <property type="evidence" value="ECO:0007669"/>
    <property type="project" value="UniProtKB-ARBA"/>
</dbReference>
<evidence type="ECO:0000256" key="5">
    <source>
        <dbReference type="SAM" id="Phobius"/>
    </source>
</evidence>
<dbReference type="PROSITE" id="PS50850">
    <property type="entry name" value="MFS"/>
    <property type="match status" value="1"/>
</dbReference>
<feature type="transmembrane region" description="Helical" evidence="5">
    <location>
        <begin position="285"/>
        <end position="305"/>
    </location>
</feature>
<evidence type="ECO:0000313" key="8">
    <source>
        <dbReference type="Proteomes" id="UP000620124"/>
    </source>
</evidence>
<dbReference type="InterPro" id="IPR020846">
    <property type="entry name" value="MFS_dom"/>
</dbReference>
<evidence type="ECO:0000256" key="3">
    <source>
        <dbReference type="ARBA" id="ARBA00022989"/>
    </source>
</evidence>
<dbReference type="PROSITE" id="PS00216">
    <property type="entry name" value="SUGAR_TRANSPORT_1"/>
    <property type="match status" value="1"/>
</dbReference>
<dbReference type="GO" id="GO:0022857">
    <property type="term" value="F:transmembrane transporter activity"/>
    <property type="evidence" value="ECO:0007669"/>
    <property type="project" value="InterPro"/>
</dbReference>
<dbReference type="GO" id="GO:0005886">
    <property type="term" value="C:plasma membrane"/>
    <property type="evidence" value="ECO:0007669"/>
    <property type="project" value="TreeGrafter"/>
</dbReference>